<dbReference type="InterPro" id="IPR017871">
    <property type="entry name" value="ABC_transporter-like_CS"/>
</dbReference>
<evidence type="ECO:0000256" key="1">
    <source>
        <dbReference type="ARBA" id="ARBA00005417"/>
    </source>
</evidence>
<dbReference type="Pfam" id="PF00005">
    <property type="entry name" value="ABC_tran"/>
    <property type="match status" value="1"/>
</dbReference>
<dbReference type="GO" id="GO:0055085">
    <property type="term" value="P:transmembrane transport"/>
    <property type="evidence" value="ECO:0007669"/>
    <property type="project" value="UniProtKB-ARBA"/>
</dbReference>
<dbReference type="RefSeq" id="WP_100062653.1">
    <property type="nucleotide sequence ID" value="NZ_NUSQ01000081.1"/>
</dbReference>
<keyword evidence="4 5" id="KW-0067">ATP-binding</keyword>
<comment type="similarity">
    <text evidence="1">Belongs to the ABC transporter superfamily.</text>
</comment>
<gene>
    <name evidence="5" type="ORF">COF40_18685</name>
</gene>
<dbReference type="CDD" id="cd03257">
    <property type="entry name" value="ABC_NikE_OppD_transporters"/>
    <property type="match status" value="1"/>
</dbReference>
<dbReference type="PROSITE" id="PS50893">
    <property type="entry name" value="ABC_TRANSPORTER_2"/>
    <property type="match status" value="1"/>
</dbReference>
<dbReference type="SMART" id="SM00382">
    <property type="entry name" value="AAA"/>
    <property type="match status" value="1"/>
</dbReference>
<dbReference type="GO" id="GO:0015833">
    <property type="term" value="P:peptide transport"/>
    <property type="evidence" value="ECO:0007669"/>
    <property type="project" value="InterPro"/>
</dbReference>
<evidence type="ECO:0000256" key="4">
    <source>
        <dbReference type="ARBA" id="ARBA00022840"/>
    </source>
</evidence>
<name>A0A2B5XYZ8_9BACI</name>
<keyword evidence="3" id="KW-0547">Nucleotide-binding</keyword>
<organism evidence="5 6">
    <name type="scientific">Bacillus toyonensis</name>
    <dbReference type="NCBI Taxonomy" id="155322"/>
    <lineage>
        <taxon>Bacteria</taxon>
        <taxon>Bacillati</taxon>
        <taxon>Bacillota</taxon>
        <taxon>Bacilli</taxon>
        <taxon>Bacillales</taxon>
        <taxon>Bacillaceae</taxon>
        <taxon>Bacillus</taxon>
        <taxon>Bacillus cereus group</taxon>
    </lineage>
</organism>
<dbReference type="Pfam" id="PF08352">
    <property type="entry name" value="oligo_HPY"/>
    <property type="match status" value="1"/>
</dbReference>
<accession>A0A2B5XYZ8</accession>
<dbReference type="Proteomes" id="UP000225997">
    <property type="component" value="Unassembled WGS sequence"/>
</dbReference>
<dbReference type="PANTHER" id="PTHR43776">
    <property type="entry name" value="TRANSPORT ATP-BINDING PROTEIN"/>
    <property type="match status" value="1"/>
</dbReference>
<proteinExistence type="inferred from homology"/>
<dbReference type="EMBL" id="NUSQ01000081">
    <property type="protein sequence ID" value="PHD67904.1"/>
    <property type="molecule type" value="Genomic_DNA"/>
</dbReference>
<dbReference type="InterPro" id="IPR003593">
    <property type="entry name" value="AAA+_ATPase"/>
</dbReference>
<dbReference type="GO" id="GO:0005524">
    <property type="term" value="F:ATP binding"/>
    <property type="evidence" value="ECO:0007669"/>
    <property type="project" value="UniProtKB-KW"/>
</dbReference>
<evidence type="ECO:0000256" key="2">
    <source>
        <dbReference type="ARBA" id="ARBA00022448"/>
    </source>
</evidence>
<dbReference type="GO" id="GO:0016887">
    <property type="term" value="F:ATP hydrolysis activity"/>
    <property type="evidence" value="ECO:0007669"/>
    <property type="project" value="InterPro"/>
</dbReference>
<dbReference type="InterPro" id="IPR003439">
    <property type="entry name" value="ABC_transporter-like_ATP-bd"/>
</dbReference>
<dbReference type="SUPFAM" id="SSF52540">
    <property type="entry name" value="P-loop containing nucleoside triphosphate hydrolases"/>
    <property type="match status" value="1"/>
</dbReference>
<dbReference type="InterPro" id="IPR027417">
    <property type="entry name" value="P-loop_NTPase"/>
</dbReference>
<keyword evidence="2" id="KW-0813">Transport</keyword>
<evidence type="ECO:0000313" key="5">
    <source>
        <dbReference type="EMBL" id="PHD67904.1"/>
    </source>
</evidence>
<reference evidence="5 6" key="1">
    <citation type="submission" date="2017-09" db="EMBL/GenBank/DDBJ databases">
        <title>Large-scale bioinformatics analysis of Bacillus genomes uncovers conserved roles of natural products in bacterial physiology.</title>
        <authorList>
            <consortium name="Agbiome Team Llc"/>
            <person name="Bleich R.M."/>
            <person name="Grubbs K.J."/>
            <person name="Santa Maria K.C."/>
            <person name="Allen S.E."/>
            <person name="Farag S."/>
            <person name="Shank E.A."/>
            <person name="Bowers A."/>
        </authorList>
    </citation>
    <scope>NUCLEOTIDE SEQUENCE [LARGE SCALE GENOMIC DNA]</scope>
    <source>
        <strain evidence="5 6">AFS044250</strain>
    </source>
</reference>
<dbReference type="InterPro" id="IPR050319">
    <property type="entry name" value="ABC_transp_ATP-bind"/>
</dbReference>
<dbReference type="InterPro" id="IPR013563">
    <property type="entry name" value="Oligopep_ABC_C"/>
</dbReference>
<comment type="caution">
    <text evidence="5">The sequence shown here is derived from an EMBL/GenBank/DDBJ whole genome shotgun (WGS) entry which is preliminary data.</text>
</comment>
<dbReference type="PANTHER" id="PTHR43776:SF7">
    <property type="entry name" value="D,D-DIPEPTIDE TRANSPORT ATP-BINDING PROTEIN DDPF-RELATED"/>
    <property type="match status" value="1"/>
</dbReference>
<protein>
    <submittedName>
        <fullName evidence="5">Peptide ABC transporter ATP-binding protein</fullName>
    </submittedName>
</protein>
<evidence type="ECO:0000313" key="6">
    <source>
        <dbReference type="Proteomes" id="UP000225997"/>
    </source>
</evidence>
<evidence type="ECO:0000256" key="3">
    <source>
        <dbReference type="ARBA" id="ARBA00022741"/>
    </source>
</evidence>
<dbReference type="Gene3D" id="3.40.50.300">
    <property type="entry name" value="P-loop containing nucleotide triphosphate hydrolases"/>
    <property type="match status" value="1"/>
</dbReference>
<sequence length="261" mass="29169">MTKDLITVKQVTKTYGSKNKEITALKDISFSIPKGTTLGIIGESGSGKTTIGKLIAGIEKPTSGEIDYNGQVVHKLKSVNKRNFLQRVQFIFQDSTAALNPRWKVRDSVTEGYISFGLGDKGLKDKVAGDALERVGLDRRYIDRYPHEFSGGQRQRIAIARALLCEPEVLILDEPISALDVSLQIQIVHLLQKIQKEKGYTYLFIAHDLPMVHYLCEKVAVLYKGELVEFGNTDEVFRNPRHSYTKTLLASTPKISGQRGM</sequence>
<dbReference type="AlphaFoldDB" id="A0A2B5XYZ8"/>
<dbReference type="PROSITE" id="PS00211">
    <property type="entry name" value="ABC_TRANSPORTER_1"/>
    <property type="match status" value="1"/>
</dbReference>